<keyword evidence="1" id="KW-0675">Receptor</keyword>
<dbReference type="EMBL" id="KN641974">
    <property type="protein sequence ID" value="KHN45709.1"/>
    <property type="molecule type" value="Genomic_DNA"/>
</dbReference>
<reference evidence="1" key="1">
    <citation type="submission" date="2014-07" db="EMBL/GenBank/DDBJ databases">
        <title>Identification of a novel salt tolerance gene in wild soybean by whole-genome sequencing.</title>
        <authorList>
            <person name="Lam H.-M."/>
            <person name="Qi X."/>
            <person name="Li M.-W."/>
            <person name="Liu X."/>
            <person name="Xie M."/>
            <person name="Ni M."/>
            <person name="Xu X."/>
        </authorList>
    </citation>
    <scope>NUCLEOTIDE SEQUENCE [LARGE SCALE GENOMIC DNA]</scope>
    <source>
        <tissue evidence="1">Root</tissue>
    </source>
</reference>
<name>A0A0B2SMM1_GLYSO</name>
<keyword evidence="1" id="KW-0808">Transferase</keyword>
<dbReference type="SUPFAM" id="SSF52058">
    <property type="entry name" value="L domain-like"/>
    <property type="match status" value="1"/>
</dbReference>
<dbReference type="Pfam" id="PF00560">
    <property type="entry name" value="LRR_1"/>
    <property type="match status" value="2"/>
</dbReference>
<sequence length="164" mass="18357">MLVFTEATTLLAFKLKADVNDYLNFLPLTRGLRFCAWQGVECNGLKNNSLIGPLPDLNGLFNLKSLFLDNNYFTGSLPPSLFSLHCIQNLDFFHNNFSGPISTAFTSLDCFHSLRLSFNSFNSSIPLFNQSLLKFFEVSDKNLSGTVPVTPTLFHFPTSSPAFR</sequence>
<dbReference type="Proteomes" id="UP000053555">
    <property type="component" value="Unassembled WGS sequence"/>
</dbReference>
<dbReference type="Gene3D" id="3.80.10.10">
    <property type="entry name" value="Ribonuclease Inhibitor"/>
    <property type="match status" value="1"/>
</dbReference>
<accession>A0A0B2SMM1</accession>
<dbReference type="EC" id="2.7.10.1" evidence="1"/>
<protein>
    <submittedName>
        <fullName evidence="1">Putative inactive receptor kinase</fullName>
        <ecNumber evidence="1">2.7.10.1</ecNumber>
    </submittedName>
</protein>
<gene>
    <name evidence="1" type="ORF">glysoja_046979</name>
</gene>
<dbReference type="AlphaFoldDB" id="A0A0B2SMM1"/>
<dbReference type="PANTHER" id="PTHR48007">
    <property type="entry name" value="LEUCINE-RICH REPEAT RECEPTOR-LIKE PROTEIN KINASE PXC1"/>
    <property type="match status" value="1"/>
</dbReference>
<evidence type="ECO:0000313" key="1">
    <source>
        <dbReference type="EMBL" id="KHN45709.1"/>
    </source>
</evidence>
<dbReference type="InterPro" id="IPR032675">
    <property type="entry name" value="LRR_dom_sf"/>
</dbReference>
<proteinExistence type="predicted"/>
<dbReference type="InterPro" id="IPR046959">
    <property type="entry name" value="PRK1-6/SRF4-like"/>
</dbReference>
<dbReference type="PANTHER" id="PTHR48007:SF4">
    <property type="entry name" value="LEUCINE-RICH REPEAT RECEPTOR-LIKE PROTEIN KINASE PXC1"/>
    <property type="match status" value="1"/>
</dbReference>
<dbReference type="GO" id="GO:0004714">
    <property type="term" value="F:transmembrane receptor protein tyrosine kinase activity"/>
    <property type="evidence" value="ECO:0007669"/>
    <property type="project" value="UniProtKB-EC"/>
</dbReference>
<dbReference type="InterPro" id="IPR001611">
    <property type="entry name" value="Leu-rich_rpt"/>
</dbReference>
<keyword evidence="1" id="KW-0418">Kinase</keyword>
<organism evidence="1">
    <name type="scientific">Glycine soja</name>
    <name type="common">Wild soybean</name>
    <dbReference type="NCBI Taxonomy" id="3848"/>
    <lineage>
        <taxon>Eukaryota</taxon>
        <taxon>Viridiplantae</taxon>
        <taxon>Streptophyta</taxon>
        <taxon>Embryophyta</taxon>
        <taxon>Tracheophyta</taxon>
        <taxon>Spermatophyta</taxon>
        <taxon>Magnoliopsida</taxon>
        <taxon>eudicotyledons</taxon>
        <taxon>Gunneridae</taxon>
        <taxon>Pentapetalae</taxon>
        <taxon>rosids</taxon>
        <taxon>fabids</taxon>
        <taxon>Fabales</taxon>
        <taxon>Fabaceae</taxon>
        <taxon>Papilionoideae</taxon>
        <taxon>50 kb inversion clade</taxon>
        <taxon>NPAAA clade</taxon>
        <taxon>indigoferoid/millettioid clade</taxon>
        <taxon>Phaseoleae</taxon>
        <taxon>Glycine</taxon>
        <taxon>Glycine subgen. Soja</taxon>
    </lineage>
</organism>